<dbReference type="HOGENOM" id="CLU_047036_5_0_1"/>
<dbReference type="Proteomes" id="UP000009131">
    <property type="component" value="Unassembled WGS sequence"/>
</dbReference>
<dbReference type="GO" id="GO:0016491">
    <property type="term" value="F:oxidoreductase activity"/>
    <property type="evidence" value="ECO:0007669"/>
    <property type="project" value="InterPro"/>
</dbReference>
<name>G7DYP7_MIXOS</name>
<evidence type="ECO:0000259" key="6">
    <source>
        <dbReference type="Pfam" id="PF04116"/>
    </source>
</evidence>
<evidence type="ECO:0000256" key="2">
    <source>
        <dbReference type="ARBA" id="ARBA00022692"/>
    </source>
</evidence>
<evidence type="ECO:0000256" key="4">
    <source>
        <dbReference type="ARBA" id="ARBA00023136"/>
    </source>
</evidence>
<feature type="transmembrane region" description="Helical" evidence="5">
    <location>
        <begin position="224"/>
        <end position="246"/>
    </location>
</feature>
<sequence>MATGWLQNMAAMANTTVSPSTYTQASSFGSALHANKLPNDIYAGVDFDSLNWLERQWAAWYVFIGDPVLATGIMSFLLHEVFYFGRCVPWIIVDRIPAMKRYKIQEDKVATPEQQWKCTKYVLWTHFTIELPQIWGFHPLAEYFGMATHEVPLPKITTIAWQVLMFFLFEDMWHYWTHRAMHTPYLYKKVHKLHHHFSAPFGLAAEYAHPIEILVLGTGTIGGPLLWCLISGGNLHIFTMYIFVLLRLSQAIDAHSGYDMPWSLHHWIPFWAGADHHDWHHEKFTSCYSSSFRHWDHWFGTDLSYKLHKAEARKKAACPPGESADKITKSQ</sequence>
<dbReference type="OrthoDB" id="1658724at2759"/>
<accession>G7DYP7</accession>
<reference evidence="7 8" key="1">
    <citation type="journal article" date="2011" name="J. Gen. Appl. Microbiol.">
        <title>Draft genome sequencing of the enigmatic basidiomycete Mixia osmundae.</title>
        <authorList>
            <person name="Nishida H."/>
            <person name="Nagatsuka Y."/>
            <person name="Sugiyama J."/>
        </authorList>
    </citation>
    <scope>NUCLEOTIDE SEQUENCE [LARGE SCALE GENOMIC DNA]</scope>
    <source>
        <strain evidence="8">CBS 9802 / IAM 14324 / JCM 22182 / KY 12970</strain>
    </source>
</reference>
<evidence type="ECO:0000256" key="1">
    <source>
        <dbReference type="ARBA" id="ARBA00004370"/>
    </source>
</evidence>
<comment type="subcellular location">
    <subcellularLocation>
        <location evidence="1">Membrane</location>
    </subcellularLocation>
</comment>
<dbReference type="InterPro" id="IPR006694">
    <property type="entry name" value="Fatty_acid_hydroxylase"/>
</dbReference>
<dbReference type="InParanoid" id="G7DYP7"/>
<dbReference type="GO" id="GO:0016020">
    <property type="term" value="C:membrane"/>
    <property type="evidence" value="ECO:0007669"/>
    <property type="project" value="UniProtKB-SubCell"/>
</dbReference>
<dbReference type="GO" id="GO:0008610">
    <property type="term" value="P:lipid biosynthetic process"/>
    <property type="evidence" value="ECO:0007669"/>
    <property type="project" value="InterPro"/>
</dbReference>
<organism evidence="7 8">
    <name type="scientific">Mixia osmundae (strain CBS 9802 / IAM 14324 / JCM 22182 / KY 12970)</name>
    <dbReference type="NCBI Taxonomy" id="764103"/>
    <lineage>
        <taxon>Eukaryota</taxon>
        <taxon>Fungi</taxon>
        <taxon>Dikarya</taxon>
        <taxon>Basidiomycota</taxon>
        <taxon>Pucciniomycotina</taxon>
        <taxon>Mixiomycetes</taxon>
        <taxon>Mixiales</taxon>
        <taxon>Mixiaceae</taxon>
        <taxon>Mixia</taxon>
    </lineage>
</organism>
<dbReference type="EMBL" id="BABT02000062">
    <property type="protein sequence ID" value="GAA95707.1"/>
    <property type="molecule type" value="Genomic_DNA"/>
</dbReference>
<keyword evidence="4 5" id="KW-0472">Membrane</keyword>
<evidence type="ECO:0000256" key="3">
    <source>
        <dbReference type="ARBA" id="ARBA00022989"/>
    </source>
</evidence>
<keyword evidence="2 5" id="KW-0812">Transmembrane</keyword>
<evidence type="ECO:0000256" key="5">
    <source>
        <dbReference type="SAM" id="Phobius"/>
    </source>
</evidence>
<evidence type="ECO:0000313" key="7">
    <source>
        <dbReference type="EMBL" id="GAA95707.1"/>
    </source>
</evidence>
<dbReference type="GO" id="GO:0005506">
    <property type="term" value="F:iron ion binding"/>
    <property type="evidence" value="ECO:0007669"/>
    <property type="project" value="InterPro"/>
</dbReference>
<dbReference type="OMA" id="IVHEFIY"/>
<protein>
    <recommendedName>
        <fullName evidence="6">Fatty acid hydroxylase domain-containing protein</fullName>
    </recommendedName>
</protein>
<dbReference type="RefSeq" id="XP_014570192.1">
    <property type="nucleotide sequence ID" value="XM_014714706.1"/>
</dbReference>
<keyword evidence="8" id="KW-1185">Reference proteome</keyword>
<proteinExistence type="predicted"/>
<comment type="caution">
    <text evidence="7">The sequence shown here is derived from an EMBL/GenBank/DDBJ whole genome shotgun (WGS) entry which is preliminary data.</text>
</comment>
<dbReference type="InterPro" id="IPR050307">
    <property type="entry name" value="Sterol_Desaturase_Related"/>
</dbReference>
<reference evidence="7 8" key="2">
    <citation type="journal article" date="2012" name="Open Biol.">
        <title>Characteristics of nucleosomes and linker DNA regions on the genome of the basidiomycete Mixia osmundae revealed by mono- and dinucleosome mapping.</title>
        <authorList>
            <person name="Nishida H."/>
            <person name="Kondo S."/>
            <person name="Matsumoto T."/>
            <person name="Suzuki Y."/>
            <person name="Yoshikawa H."/>
            <person name="Taylor T.D."/>
            <person name="Sugiyama J."/>
        </authorList>
    </citation>
    <scope>NUCLEOTIDE SEQUENCE [LARGE SCALE GENOMIC DNA]</scope>
    <source>
        <strain evidence="8">CBS 9802 / IAM 14324 / JCM 22182 / KY 12970</strain>
    </source>
</reference>
<dbReference type="AlphaFoldDB" id="G7DYP7"/>
<dbReference type="eggNOG" id="KOG0873">
    <property type="taxonomic scope" value="Eukaryota"/>
</dbReference>
<dbReference type="STRING" id="764103.G7DYP7"/>
<keyword evidence="3 5" id="KW-1133">Transmembrane helix</keyword>
<feature type="domain" description="Fatty acid hydroxylase" evidence="6">
    <location>
        <begin position="163"/>
        <end position="301"/>
    </location>
</feature>
<evidence type="ECO:0000313" key="8">
    <source>
        <dbReference type="Proteomes" id="UP000009131"/>
    </source>
</evidence>
<dbReference type="FunCoup" id="G7DYP7">
    <property type="interactions" value="106"/>
</dbReference>
<gene>
    <name evidence="7" type="primary">Mo02364</name>
    <name evidence="7" type="ORF">E5Q_02364</name>
</gene>
<dbReference type="Pfam" id="PF04116">
    <property type="entry name" value="FA_hydroxylase"/>
    <property type="match status" value="1"/>
</dbReference>
<dbReference type="PANTHER" id="PTHR11863">
    <property type="entry name" value="STEROL DESATURASE"/>
    <property type="match status" value="1"/>
</dbReference>